<dbReference type="RefSeq" id="WP_210099687.1">
    <property type="nucleotide sequence ID" value="NZ_BAABLK010000022.1"/>
</dbReference>
<dbReference type="Pfam" id="PF01370">
    <property type="entry name" value="Epimerase"/>
    <property type="match status" value="1"/>
</dbReference>
<protein>
    <recommendedName>
        <fullName evidence="5">DUF1731 domain-containing protein</fullName>
    </recommendedName>
</protein>
<evidence type="ECO:0000259" key="1">
    <source>
        <dbReference type="Pfam" id="PF01370"/>
    </source>
</evidence>
<sequence length="466" mass="49853">MAWQRTQTHFFALSPASLWKVLCDPARFPEWNRAIAALEPREVPAVPGTKLDLLPAGQFLGPIHVATAPAAVLTRLEERNSIAWRQPQPGGHLLVHLSLREVSGGTELTQVLTVAGPASALFAHSAGKPIAADFARNCARLYTLAGGTQKRKLRIVIAGGHGFLGSRAAADLFCRGHEVIILTRKIRADSPFTQVLWDGKAQGPWSTSLYRQGHETAVLNLAGELVDLTPSEANIALLRASRIDPTRALVDASNAAPSPLAMFLQGSTTAVFSDAGEQLLTEDSSLPTGENALAQMTGVAKPWEEAAAGANTNRLNILRTSLVFEQESPLVDRLCLLARVGLGGPVAGGRQWVSWIHLADWLRIIRGCLGLEEGLAIPDGTINLAAPYPVRNRKMMSILREKVAPGPLRRYSMPTPSPVLAAGAAVLRSDPALGTTGRHVTSRVLADAGFTFRYPDFSAALGQIFG</sequence>
<dbReference type="SUPFAM" id="SSF55961">
    <property type="entry name" value="Bet v1-like"/>
    <property type="match status" value="1"/>
</dbReference>
<evidence type="ECO:0000259" key="2">
    <source>
        <dbReference type="Pfam" id="PF08338"/>
    </source>
</evidence>
<organism evidence="3 4">
    <name type="scientific">Paeniglutamicibacter antarcticus</name>
    <dbReference type="NCBI Taxonomy" id="494023"/>
    <lineage>
        <taxon>Bacteria</taxon>
        <taxon>Bacillati</taxon>
        <taxon>Actinomycetota</taxon>
        <taxon>Actinomycetes</taxon>
        <taxon>Micrococcales</taxon>
        <taxon>Micrococcaceae</taxon>
        <taxon>Paeniglutamicibacter</taxon>
    </lineage>
</organism>
<reference evidence="4" key="1">
    <citation type="journal article" date="2019" name="Int. J. Syst. Evol. Microbiol.">
        <title>The Global Catalogue of Microorganisms (GCM) 10K type strain sequencing project: providing services to taxonomists for standard genome sequencing and annotation.</title>
        <authorList>
            <consortium name="The Broad Institute Genomics Platform"/>
            <consortium name="The Broad Institute Genome Sequencing Center for Infectious Disease"/>
            <person name="Wu L."/>
            <person name="Ma J."/>
        </authorList>
    </citation>
    <scope>NUCLEOTIDE SEQUENCE [LARGE SCALE GENOMIC DNA]</scope>
    <source>
        <strain evidence="4">JCM 18952</strain>
    </source>
</reference>
<proteinExistence type="predicted"/>
<dbReference type="Proteomes" id="UP001501257">
    <property type="component" value="Unassembled WGS sequence"/>
</dbReference>
<dbReference type="Pfam" id="PF08338">
    <property type="entry name" value="DUF1731"/>
    <property type="match status" value="1"/>
</dbReference>
<feature type="domain" description="DUF1731" evidence="2">
    <location>
        <begin position="431"/>
        <end position="464"/>
    </location>
</feature>
<dbReference type="Gene3D" id="3.40.50.720">
    <property type="entry name" value="NAD(P)-binding Rossmann-like Domain"/>
    <property type="match status" value="1"/>
</dbReference>
<gene>
    <name evidence="3" type="ORF">GCM10025778_11740</name>
</gene>
<dbReference type="EMBL" id="BAABLK010000022">
    <property type="protein sequence ID" value="GAA5226641.1"/>
    <property type="molecule type" value="Genomic_DNA"/>
</dbReference>
<keyword evidence="4" id="KW-1185">Reference proteome</keyword>
<dbReference type="InterPro" id="IPR036291">
    <property type="entry name" value="NAD(P)-bd_dom_sf"/>
</dbReference>
<name>A0ABP9TJ80_9MICC</name>
<comment type="caution">
    <text evidence="3">The sequence shown here is derived from an EMBL/GenBank/DDBJ whole genome shotgun (WGS) entry which is preliminary data.</text>
</comment>
<evidence type="ECO:0000313" key="3">
    <source>
        <dbReference type="EMBL" id="GAA5226641.1"/>
    </source>
</evidence>
<accession>A0ABP9TJ80</accession>
<dbReference type="InterPro" id="IPR001509">
    <property type="entry name" value="Epimerase_deHydtase"/>
</dbReference>
<dbReference type="InterPro" id="IPR023393">
    <property type="entry name" value="START-like_dom_sf"/>
</dbReference>
<dbReference type="Gene3D" id="3.30.530.20">
    <property type="match status" value="1"/>
</dbReference>
<dbReference type="SUPFAM" id="SSF51735">
    <property type="entry name" value="NAD(P)-binding Rossmann-fold domains"/>
    <property type="match status" value="1"/>
</dbReference>
<dbReference type="PANTHER" id="PTHR11092">
    <property type="entry name" value="SUGAR NUCLEOTIDE EPIMERASE RELATED"/>
    <property type="match status" value="1"/>
</dbReference>
<dbReference type="InterPro" id="IPR013549">
    <property type="entry name" value="DUF1731"/>
</dbReference>
<evidence type="ECO:0000313" key="4">
    <source>
        <dbReference type="Proteomes" id="UP001501257"/>
    </source>
</evidence>
<dbReference type="PANTHER" id="PTHR11092:SF0">
    <property type="entry name" value="EPIMERASE FAMILY PROTEIN SDR39U1"/>
    <property type="match status" value="1"/>
</dbReference>
<evidence type="ECO:0008006" key="5">
    <source>
        <dbReference type="Google" id="ProtNLM"/>
    </source>
</evidence>
<feature type="domain" description="NAD-dependent epimerase/dehydratase" evidence="1">
    <location>
        <begin position="155"/>
        <end position="285"/>
    </location>
</feature>